<dbReference type="InterPro" id="IPR014044">
    <property type="entry name" value="CAP_dom"/>
</dbReference>
<dbReference type="PANTHER" id="PTHR10334">
    <property type="entry name" value="CYSTEINE-RICH SECRETORY PROTEIN-RELATED"/>
    <property type="match status" value="1"/>
</dbReference>
<dbReference type="GO" id="GO:0005576">
    <property type="term" value="C:extracellular region"/>
    <property type="evidence" value="ECO:0007669"/>
    <property type="project" value="InterPro"/>
</dbReference>
<sequence length="194" mass="21111">MFEYIENAVGSVFAAFGDQDSGQENQEVNNSSAFVARDGFTAVQKACQMGALELHNSLRARHGVPALILDDSISNDAQAYAEYLANSGRFEHSSDRDGLGENLYESWGSAPEDNSDQGRAATQSWYDEINDYDYNEPGFSMKTGHFTQVVWKSTSKLGMGIAFGDGDGKVIVVGRYSPAGNMEGDFPENVPQPL</sequence>
<feature type="domain" description="SCP" evidence="1">
    <location>
        <begin position="42"/>
        <end position="184"/>
    </location>
</feature>
<dbReference type="PROSITE" id="PS01009">
    <property type="entry name" value="CRISP_1"/>
    <property type="match status" value="1"/>
</dbReference>
<dbReference type="Proteomes" id="UP000663845">
    <property type="component" value="Unassembled WGS sequence"/>
</dbReference>
<dbReference type="SUPFAM" id="SSF55797">
    <property type="entry name" value="PR-1-like"/>
    <property type="match status" value="1"/>
</dbReference>
<accession>A0A813N5A3</accession>
<dbReference type="Pfam" id="PF00188">
    <property type="entry name" value="CAP"/>
    <property type="match status" value="1"/>
</dbReference>
<dbReference type="InterPro" id="IPR002413">
    <property type="entry name" value="V5_allergen-like"/>
</dbReference>
<dbReference type="Proteomes" id="UP000663844">
    <property type="component" value="Unassembled WGS sequence"/>
</dbReference>
<dbReference type="CDD" id="cd05382">
    <property type="entry name" value="CAP_GAPR1-like"/>
    <property type="match status" value="1"/>
</dbReference>
<dbReference type="AlphaFoldDB" id="A0A813N5A3"/>
<dbReference type="SMART" id="SM00198">
    <property type="entry name" value="SCP"/>
    <property type="match status" value="1"/>
</dbReference>
<dbReference type="EMBL" id="CAJOAZ010001944">
    <property type="protein sequence ID" value="CAF3875875.1"/>
    <property type="molecule type" value="Genomic_DNA"/>
</dbReference>
<dbReference type="InterPro" id="IPR034113">
    <property type="entry name" value="SCP_GAPR1-like"/>
</dbReference>
<protein>
    <recommendedName>
        <fullName evidence="1">SCP domain-containing protein</fullName>
    </recommendedName>
</protein>
<proteinExistence type="predicted"/>
<organism evidence="2 4">
    <name type="scientific">Adineta steineri</name>
    <dbReference type="NCBI Taxonomy" id="433720"/>
    <lineage>
        <taxon>Eukaryota</taxon>
        <taxon>Metazoa</taxon>
        <taxon>Spiralia</taxon>
        <taxon>Gnathifera</taxon>
        <taxon>Rotifera</taxon>
        <taxon>Eurotatoria</taxon>
        <taxon>Bdelloidea</taxon>
        <taxon>Adinetida</taxon>
        <taxon>Adinetidae</taxon>
        <taxon>Adineta</taxon>
    </lineage>
</organism>
<dbReference type="InterPro" id="IPR001283">
    <property type="entry name" value="CRISP-related"/>
</dbReference>
<dbReference type="InterPro" id="IPR035940">
    <property type="entry name" value="CAP_sf"/>
</dbReference>
<evidence type="ECO:0000259" key="1">
    <source>
        <dbReference type="SMART" id="SM00198"/>
    </source>
</evidence>
<evidence type="ECO:0000313" key="2">
    <source>
        <dbReference type="EMBL" id="CAF0733782.1"/>
    </source>
</evidence>
<reference evidence="2" key="1">
    <citation type="submission" date="2021-02" db="EMBL/GenBank/DDBJ databases">
        <authorList>
            <person name="Nowell W R."/>
        </authorList>
    </citation>
    <scope>NUCLEOTIDE SEQUENCE</scope>
</reference>
<gene>
    <name evidence="2" type="ORF">JYZ213_LOCUS1406</name>
    <name evidence="3" type="ORF">OXD698_LOCUS22621</name>
</gene>
<dbReference type="InterPro" id="IPR018244">
    <property type="entry name" value="Allrgn_V5/Tpx1_CS"/>
</dbReference>
<evidence type="ECO:0000313" key="4">
    <source>
        <dbReference type="Proteomes" id="UP000663845"/>
    </source>
</evidence>
<dbReference type="PRINTS" id="PR00837">
    <property type="entry name" value="V5TPXLIKE"/>
</dbReference>
<name>A0A813N5A3_9BILA</name>
<dbReference type="Gene3D" id="3.40.33.10">
    <property type="entry name" value="CAP"/>
    <property type="match status" value="1"/>
</dbReference>
<dbReference type="FunFam" id="3.40.33.10:FF:000002">
    <property type="entry name" value="Golgi-associated plant pathogenesis-related protein 1"/>
    <property type="match status" value="1"/>
</dbReference>
<dbReference type="PRINTS" id="PR00838">
    <property type="entry name" value="V5ALLERGEN"/>
</dbReference>
<comment type="caution">
    <text evidence="2">The sequence shown here is derived from an EMBL/GenBank/DDBJ whole genome shotgun (WGS) entry which is preliminary data.</text>
</comment>
<evidence type="ECO:0000313" key="3">
    <source>
        <dbReference type="EMBL" id="CAF3875875.1"/>
    </source>
</evidence>
<dbReference type="EMBL" id="CAJNOG010000006">
    <property type="protein sequence ID" value="CAF0733782.1"/>
    <property type="molecule type" value="Genomic_DNA"/>
</dbReference>